<dbReference type="AlphaFoldDB" id="H9UGY1"/>
<dbReference type="KEGG" id="sfc:Spiaf_0674"/>
<dbReference type="SUPFAM" id="SSF81296">
    <property type="entry name" value="E set domains"/>
    <property type="match status" value="1"/>
</dbReference>
<reference evidence="5" key="1">
    <citation type="journal article" date="2013" name="Stand. Genomic Sci.">
        <title>Complete genome sequence of the halophilic bacterium Spirochaeta africana type strain (Z-7692(T)) from the alkaline Lake Magadi in the East African Rift.</title>
        <authorList>
            <person name="Liolos K."/>
            <person name="Abt B."/>
            <person name="Scheuner C."/>
            <person name="Teshima H."/>
            <person name="Held B."/>
            <person name="Lapidus A."/>
            <person name="Nolan M."/>
            <person name="Lucas S."/>
            <person name="Deshpande S."/>
            <person name="Cheng J.F."/>
            <person name="Tapia R."/>
            <person name="Goodwin L.A."/>
            <person name="Pitluck S."/>
            <person name="Pagani I."/>
            <person name="Ivanova N."/>
            <person name="Mavromatis K."/>
            <person name="Mikhailova N."/>
            <person name="Huntemann M."/>
            <person name="Pati A."/>
            <person name="Chen A."/>
            <person name="Palaniappan K."/>
            <person name="Land M."/>
            <person name="Rohde M."/>
            <person name="Tindall B.J."/>
            <person name="Detter J.C."/>
            <person name="Goker M."/>
            <person name="Bristow J."/>
            <person name="Eisen J.A."/>
            <person name="Markowitz V."/>
            <person name="Hugenholtz P."/>
            <person name="Woyke T."/>
            <person name="Klenk H.P."/>
            <person name="Kyrpides N.C."/>
        </authorList>
    </citation>
    <scope>NUCLEOTIDE SEQUENCE</scope>
    <source>
        <strain evidence="5">ATCC 700263 / DSM 8902 / Z-7692</strain>
    </source>
</reference>
<gene>
    <name evidence="4" type="ordered locus">Spiaf_0674</name>
</gene>
<keyword evidence="5" id="KW-1185">Reference proteome</keyword>
<dbReference type="InterPro" id="IPR032640">
    <property type="entry name" value="AMPK1_CBM"/>
</dbReference>
<dbReference type="PATRIC" id="fig|889378.3.peg.683"/>
<sequence>MVMQMRKTVQKPYRSKGSRMLRYSAAILLFSALAMPASLQALAVDDFAVHMQIMGLYEAQAPFVVSDHVILSFEPSRQDYSPRYVAAAFAHEDFRQMHVFARNQHGVFVLALPVPQNQDELVYRLRVDSIWMADPANPESRQDPAGRHLSQLRLPEPPEQLFGIPAVDAAGRLRLRYRGEPGQEVFVSGTFNNWDPFMHRARETSPGIYELELRVNPRQQHFYVFYVNGRRRTDPGNPEVAYGRNDRRVSAVAPPADRR</sequence>
<dbReference type="Gene3D" id="2.60.40.10">
    <property type="entry name" value="Immunoglobulins"/>
    <property type="match status" value="1"/>
</dbReference>
<dbReference type="OrthoDB" id="9811945at2"/>
<evidence type="ECO:0000259" key="3">
    <source>
        <dbReference type="Pfam" id="PF16561"/>
    </source>
</evidence>
<accession>H9UGY1</accession>
<organism evidence="4 5">
    <name type="scientific">Spirochaeta africana (strain ATCC 700263 / DSM 8902 / Z-7692)</name>
    <dbReference type="NCBI Taxonomy" id="889378"/>
    <lineage>
        <taxon>Bacteria</taxon>
        <taxon>Pseudomonadati</taxon>
        <taxon>Spirochaetota</taxon>
        <taxon>Spirochaetia</taxon>
        <taxon>Spirochaetales</taxon>
        <taxon>Spirochaetaceae</taxon>
        <taxon>Spirochaeta</taxon>
    </lineage>
</organism>
<dbReference type="Proteomes" id="UP000007383">
    <property type="component" value="Chromosome"/>
</dbReference>
<dbReference type="eggNOG" id="COG0296">
    <property type="taxonomic scope" value="Bacteria"/>
</dbReference>
<name>H9UGY1_SPIAZ</name>
<evidence type="ECO:0000313" key="5">
    <source>
        <dbReference type="Proteomes" id="UP000007383"/>
    </source>
</evidence>
<feature type="chain" id="PRO_5003623580" description="AMP-activated protein kinase glycogen-binding domain-containing protein" evidence="2">
    <location>
        <begin position="44"/>
        <end position="259"/>
    </location>
</feature>
<feature type="region of interest" description="Disordered" evidence="1">
    <location>
        <begin position="234"/>
        <end position="259"/>
    </location>
</feature>
<evidence type="ECO:0000256" key="1">
    <source>
        <dbReference type="SAM" id="MobiDB-lite"/>
    </source>
</evidence>
<protein>
    <recommendedName>
        <fullName evidence="3">AMP-activated protein kinase glycogen-binding domain-containing protein</fullName>
    </recommendedName>
</protein>
<dbReference type="STRING" id="889378.Spiaf_0674"/>
<evidence type="ECO:0000256" key="2">
    <source>
        <dbReference type="SAM" id="SignalP"/>
    </source>
</evidence>
<dbReference type="HOGENOM" id="CLU_100242_0_0_12"/>
<keyword evidence="2" id="KW-0732">Signal</keyword>
<feature type="signal peptide" evidence="2">
    <location>
        <begin position="1"/>
        <end position="43"/>
    </location>
</feature>
<dbReference type="InterPro" id="IPR013783">
    <property type="entry name" value="Ig-like_fold"/>
</dbReference>
<evidence type="ECO:0000313" key="4">
    <source>
        <dbReference type="EMBL" id="AFG36774.1"/>
    </source>
</evidence>
<proteinExistence type="predicted"/>
<feature type="domain" description="AMP-activated protein kinase glycogen-binding" evidence="3">
    <location>
        <begin position="175"/>
        <end position="240"/>
    </location>
</feature>
<dbReference type="EMBL" id="CP003282">
    <property type="protein sequence ID" value="AFG36774.1"/>
    <property type="molecule type" value="Genomic_DNA"/>
</dbReference>
<dbReference type="Pfam" id="PF16561">
    <property type="entry name" value="AMPK1_CBM"/>
    <property type="match status" value="1"/>
</dbReference>
<dbReference type="CDD" id="cd02859">
    <property type="entry name" value="E_set_AMPKbeta_like_N"/>
    <property type="match status" value="1"/>
</dbReference>
<dbReference type="InterPro" id="IPR014756">
    <property type="entry name" value="Ig_E-set"/>
</dbReference>